<dbReference type="InterPro" id="IPR001173">
    <property type="entry name" value="Glyco_trans_2-like"/>
</dbReference>
<dbReference type="PANTHER" id="PTHR43685:SF2">
    <property type="entry name" value="GLYCOSYLTRANSFERASE 2-LIKE DOMAIN-CONTAINING PROTEIN"/>
    <property type="match status" value="1"/>
</dbReference>
<dbReference type="SUPFAM" id="SSF53448">
    <property type="entry name" value="Nucleotide-diphospho-sugar transferases"/>
    <property type="match status" value="1"/>
</dbReference>
<feature type="transmembrane region" description="Helical" evidence="1">
    <location>
        <begin position="306"/>
        <end position="329"/>
    </location>
</feature>
<dbReference type="InterPro" id="IPR029044">
    <property type="entry name" value="Nucleotide-diphossugar_trans"/>
</dbReference>
<evidence type="ECO:0000259" key="2">
    <source>
        <dbReference type="Pfam" id="PF00535"/>
    </source>
</evidence>
<keyword evidence="4" id="KW-1185">Reference proteome</keyword>
<keyword evidence="1" id="KW-0812">Transmembrane</keyword>
<keyword evidence="1" id="KW-1133">Transmembrane helix</keyword>
<dbReference type="Proteomes" id="UP000233618">
    <property type="component" value="Unassembled WGS sequence"/>
</dbReference>
<dbReference type="PANTHER" id="PTHR43685">
    <property type="entry name" value="GLYCOSYLTRANSFERASE"/>
    <property type="match status" value="1"/>
</dbReference>
<dbReference type="InterPro" id="IPR050834">
    <property type="entry name" value="Glycosyltransf_2"/>
</dbReference>
<dbReference type="Gene3D" id="3.90.550.10">
    <property type="entry name" value="Spore Coat Polysaccharide Biosynthesis Protein SpsA, Chain A"/>
    <property type="match status" value="1"/>
</dbReference>
<accession>A0A2N3HWH1</accession>
<evidence type="ECO:0000313" key="4">
    <source>
        <dbReference type="Proteomes" id="UP000233618"/>
    </source>
</evidence>
<feature type="domain" description="Glycosyltransferase 2-like" evidence="2">
    <location>
        <begin position="54"/>
        <end position="177"/>
    </location>
</feature>
<feature type="transmembrane region" description="Helical" evidence="1">
    <location>
        <begin position="12"/>
        <end position="30"/>
    </location>
</feature>
<sequence>METIITLPTSFNQWAILIVLLVAFCIQMLYQLRYIQLFKKEKKTNHNIKTEPVSIVICVKNEECYLQENLSLFLEQEYPDFELILVNDGSEDETETIITEFQKRYPHLRSTKIPLDDKFQHNKKLALSIGIKAAKNEKIIFTNIHSKPSSSKWLQEFVDSWDKGVHIGYANFENKKGFFYNFLKFDLLSKNIKSAGFASSGNAHSGNGDNLGYKKSDFFANKGFVKHSHFEAGYDHLMVFQLAKLSGASVCLQPEAKINLSSICAFDQWIRINRHYYKCRKYLPFKIRLLIDLEPISKMIFYSISIYALLFTHLYFFTAIIYLTRIILIRSLFKISTRHLKEENLFLSSYLYEIFVLFSKIYFLSTNFILSKSNQWK</sequence>
<dbReference type="EMBL" id="MVDE01000035">
    <property type="protein sequence ID" value="PKQ62399.1"/>
    <property type="molecule type" value="Genomic_DNA"/>
</dbReference>
<evidence type="ECO:0000256" key="1">
    <source>
        <dbReference type="SAM" id="Phobius"/>
    </source>
</evidence>
<name>A0A2N3HWH1_9BACT</name>
<dbReference type="AlphaFoldDB" id="A0A2N3HWH1"/>
<dbReference type="RefSeq" id="WP_143470934.1">
    <property type="nucleotide sequence ID" value="NZ_MVDE01000035.1"/>
</dbReference>
<organism evidence="3 4">
    <name type="scientific">Labilibaculum manganireducens</name>
    <dbReference type="NCBI Taxonomy" id="1940525"/>
    <lineage>
        <taxon>Bacteria</taxon>
        <taxon>Pseudomonadati</taxon>
        <taxon>Bacteroidota</taxon>
        <taxon>Bacteroidia</taxon>
        <taxon>Marinilabiliales</taxon>
        <taxon>Marinifilaceae</taxon>
        <taxon>Labilibaculum</taxon>
    </lineage>
</organism>
<gene>
    <name evidence="3" type="ORF">BZG01_17350</name>
</gene>
<comment type="caution">
    <text evidence="3">The sequence shown here is derived from an EMBL/GenBank/DDBJ whole genome shotgun (WGS) entry which is preliminary data.</text>
</comment>
<proteinExistence type="predicted"/>
<keyword evidence="1" id="KW-0472">Membrane</keyword>
<evidence type="ECO:0000313" key="3">
    <source>
        <dbReference type="EMBL" id="PKQ62399.1"/>
    </source>
</evidence>
<reference evidence="3 4" key="1">
    <citation type="journal article" date="2017" name="Front. Microbiol.">
        <title>Labilibaculum manganireducens gen. nov., sp. nov. and Labilibaculum filiforme sp. nov., Novel Bacteroidetes Isolated from Subsurface Sediments of the Baltic Sea.</title>
        <authorList>
            <person name="Vandieken V."/>
            <person name="Marshall I.P."/>
            <person name="Niemann H."/>
            <person name="Engelen B."/>
            <person name="Cypionka H."/>
        </authorList>
    </citation>
    <scope>NUCLEOTIDE SEQUENCE [LARGE SCALE GENOMIC DNA]</scope>
    <source>
        <strain evidence="3 4">59.10-2M</strain>
    </source>
</reference>
<protein>
    <recommendedName>
        <fullName evidence="2">Glycosyltransferase 2-like domain-containing protein</fullName>
    </recommendedName>
</protein>
<dbReference type="Pfam" id="PF00535">
    <property type="entry name" value="Glycos_transf_2"/>
    <property type="match status" value="1"/>
</dbReference>
<feature type="transmembrane region" description="Helical" evidence="1">
    <location>
        <begin position="349"/>
        <end position="370"/>
    </location>
</feature>